<dbReference type="Pfam" id="PF04448">
    <property type="entry name" value="DUF551"/>
    <property type="match status" value="1"/>
</dbReference>
<gene>
    <name evidence="2" type="ORF">I5Q84_13105</name>
</gene>
<feature type="domain" description="DUF551" evidence="1">
    <location>
        <begin position="3"/>
        <end position="68"/>
    </location>
</feature>
<dbReference type="RefSeq" id="WP_065535285.1">
    <property type="nucleotide sequence ID" value="NZ_CP015406.2"/>
</dbReference>
<dbReference type="AlphaFoldDB" id="A0AAX1KG98"/>
<evidence type="ECO:0000313" key="3">
    <source>
        <dbReference type="Proteomes" id="UP000595792"/>
    </source>
</evidence>
<dbReference type="EMBL" id="CP065315">
    <property type="protein sequence ID" value="QQR04912.1"/>
    <property type="molecule type" value="Genomic_DNA"/>
</dbReference>
<evidence type="ECO:0000313" key="2">
    <source>
        <dbReference type="EMBL" id="QQR04912.1"/>
    </source>
</evidence>
<protein>
    <submittedName>
        <fullName evidence="2">DUF551 domain-containing protein</fullName>
    </submittedName>
</protein>
<reference evidence="2 3" key="1">
    <citation type="submission" date="2020-11" db="EMBL/GenBank/DDBJ databases">
        <title>Closed and high quality bacterial genomes of the OMM12 community.</title>
        <authorList>
            <person name="Marbouty M."/>
            <person name="Lamy-Besnier Q."/>
            <person name="Debarbieux L."/>
            <person name="Koszul R."/>
        </authorList>
    </citation>
    <scope>NUCLEOTIDE SEQUENCE [LARGE SCALE GENOMIC DNA]</scope>
    <source>
        <strain evidence="2 3">YL31</strain>
    </source>
</reference>
<proteinExistence type="predicted"/>
<name>A0AAX1KG98_FLAPL</name>
<evidence type="ECO:0000259" key="1">
    <source>
        <dbReference type="Pfam" id="PF04448"/>
    </source>
</evidence>
<dbReference type="Proteomes" id="UP000595792">
    <property type="component" value="Chromosome"/>
</dbReference>
<dbReference type="InterPro" id="IPR007539">
    <property type="entry name" value="DUF551"/>
</dbReference>
<accession>A0AAX1KG98</accession>
<organism evidence="2 3">
    <name type="scientific">Flavonifractor plautii</name>
    <name type="common">Fusobacterium plautii</name>
    <dbReference type="NCBI Taxonomy" id="292800"/>
    <lineage>
        <taxon>Bacteria</taxon>
        <taxon>Bacillati</taxon>
        <taxon>Bacillota</taxon>
        <taxon>Clostridia</taxon>
        <taxon>Eubacteriales</taxon>
        <taxon>Oscillospiraceae</taxon>
        <taxon>Flavonifractor</taxon>
    </lineage>
</organism>
<sequence length="70" mass="7982">MCEWISVKERLPEKENEMVLVTDGLTVITGFRNWMFRVEDGKVYTPGLKMGGGSMEVTHWMPLPDPPKEG</sequence>